<evidence type="ECO:0000313" key="1">
    <source>
        <dbReference type="EMBL" id="KAJ9096461.1"/>
    </source>
</evidence>
<dbReference type="Proteomes" id="UP001227268">
    <property type="component" value="Unassembled WGS sequence"/>
</dbReference>
<keyword evidence="2" id="KW-1185">Reference proteome</keyword>
<name>A0ACC2VCW8_9TREE</name>
<protein>
    <submittedName>
        <fullName evidence="1">Uncharacterized protein</fullName>
    </submittedName>
</protein>
<proteinExistence type="predicted"/>
<sequence>MCIILQNQLNKTLAYSNSYHFANQVPYDTATTVDSRQSFGSSELRYPSAQATKPTRPMITPTASFRTATSGPAYQTWSAEGSCSTEARHEPQWGTSSSSPHPGHAGGHQHSGMEDVEYQPPPPPPPPATKPDDYSAFEHDAFAPLHTTSSSAPNQSNTVPSDPWAAFRSRPLSAIGNVNGVQHQERPWMQNMNQQSNAWQQQGLVGSTYQKH</sequence>
<accession>A0ACC2VCW8</accession>
<gene>
    <name evidence="1" type="ORF">QFC21_005283</name>
</gene>
<dbReference type="EMBL" id="JASBWT010000019">
    <property type="protein sequence ID" value="KAJ9096461.1"/>
    <property type="molecule type" value="Genomic_DNA"/>
</dbReference>
<organism evidence="1 2">
    <name type="scientific">Naganishia friedmannii</name>
    <dbReference type="NCBI Taxonomy" id="89922"/>
    <lineage>
        <taxon>Eukaryota</taxon>
        <taxon>Fungi</taxon>
        <taxon>Dikarya</taxon>
        <taxon>Basidiomycota</taxon>
        <taxon>Agaricomycotina</taxon>
        <taxon>Tremellomycetes</taxon>
        <taxon>Filobasidiales</taxon>
        <taxon>Filobasidiaceae</taxon>
        <taxon>Naganishia</taxon>
    </lineage>
</organism>
<reference evidence="1" key="1">
    <citation type="submission" date="2023-04" db="EMBL/GenBank/DDBJ databases">
        <title>Draft Genome sequencing of Naganishia species isolated from polar environments using Oxford Nanopore Technology.</title>
        <authorList>
            <person name="Leo P."/>
            <person name="Venkateswaran K."/>
        </authorList>
    </citation>
    <scope>NUCLEOTIDE SEQUENCE</scope>
    <source>
        <strain evidence="1">MNA-CCFEE 5423</strain>
    </source>
</reference>
<evidence type="ECO:0000313" key="2">
    <source>
        <dbReference type="Proteomes" id="UP001227268"/>
    </source>
</evidence>
<comment type="caution">
    <text evidence="1">The sequence shown here is derived from an EMBL/GenBank/DDBJ whole genome shotgun (WGS) entry which is preliminary data.</text>
</comment>